<dbReference type="InterPro" id="IPR000477">
    <property type="entry name" value="RT_dom"/>
</dbReference>
<evidence type="ECO:0000313" key="2">
    <source>
        <dbReference type="EMBL" id="KAG0712712.1"/>
    </source>
</evidence>
<reference evidence="2" key="1">
    <citation type="submission" date="2020-07" db="EMBL/GenBank/DDBJ databases">
        <title>The High-quality genome of the commercially important snow crab, Chionoecetes opilio.</title>
        <authorList>
            <person name="Jeong J.-H."/>
            <person name="Ryu S."/>
        </authorList>
    </citation>
    <scope>NUCLEOTIDE SEQUENCE</scope>
    <source>
        <strain evidence="2">MADBK_172401_WGS</strain>
        <tissue evidence="2">Digestive gland</tissue>
    </source>
</reference>
<dbReference type="OrthoDB" id="411871at2759"/>
<proteinExistence type="predicted"/>
<dbReference type="SUPFAM" id="SSF56672">
    <property type="entry name" value="DNA/RNA polymerases"/>
    <property type="match status" value="1"/>
</dbReference>
<gene>
    <name evidence="2" type="ORF">GWK47_017832</name>
</gene>
<evidence type="ECO:0000259" key="1">
    <source>
        <dbReference type="PROSITE" id="PS50878"/>
    </source>
</evidence>
<accession>A0A8J5CLX5</accession>
<keyword evidence="2" id="KW-0548">Nucleotidyltransferase</keyword>
<protein>
    <submittedName>
        <fullName evidence="2">Putative RNA-directed DNA polymerase from transposon X-element</fullName>
    </submittedName>
</protein>
<dbReference type="InterPro" id="IPR043502">
    <property type="entry name" value="DNA/RNA_pol_sf"/>
</dbReference>
<dbReference type="PROSITE" id="PS50878">
    <property type="entry name" value="RT_POL"/>
    <property type="match status" value="1"/>
</dbReference>
<sequence>MHGGRLDLSFVTDILRPCASWALHPTLTSDHFAIICHLNLPKVPSSQPPAPRWKTKLANWAKFQTALKTHLCTLDPSLTVDQKEAALTDAFHAAASESIPLTSSSTTKPPRDYWFYNDRVRELNSRINSTRRHYRRKPTAQNRALLQAVVSAANRRKADIRREHWLNWCRGLDSHSSLGEMWQQLQVIAGNKRPIRPPHPDPAREAERLASSFATRTCTGNLPAETRDRLTELLPARNYQVDHACEDQSNTNTSLTLLELRRALKTSGDTSPGADRITYSMITNAGSDGHSSLLTLFNASWEACKLPSKWKEATIIPIPKPKDPGAMRPISLLSCVGKTMERIVLNRLTWAVGPLHQDLFAYRQGMGTAECLSTLLCAASSGGTTVAFLDLEKAFELANCRVILSLLVRKGVCGRLLIWLKDFLLGRAARVAFQGETFQLHQHENGTPQGSILTPFLFNILMEELISLPLPPGTKLLCYADDLALYCTGPAHAQ</sequence>
<feature type="domain" description="Reverse transcriptase" evidence="1">
    <location>
        <begin position="299"/>
        <end position="494"/>
    </location>
</feature>
<evidence type="ECO:0000313" key="3">
    <source>
        <dbReference type="Proteomes" id="UP000770661"/>
    </source>
</evidence>
<comment type="caution">
    <text evidence="2">The sequence shown here is derived from an EMBL/GenBank/DDBJ whole genome shotgun (WGS) entry which is preliminary data.</text>
</comment>
<dbReference type="Proteomes" id="UP000770661">
    <property type="component" value="Unassembled WGS sequence"/>
</dbReference>
<name>A0A8J5CLX5_CHIOP</name>
<keyword evidence="2" id="KW-0695">RNA-directed DNA polymerase</keyword>
<dbReference type="GO" id="GO:0003964">
    <property type="term" value="F:RNA-directed DNA polymerase activity"/>
    <property type="evidence" value="ECO:0007669"/>
    <property type="project" value="UniProtKB-KW"/>
</dbReference>
<dbReference type="EMBL" id="JACEEZ010022190">
    <property type="protein sequence ID" value="KAG0712712.1"/>
    <property type="molecule type" value="Genomic_DNA"/>
</dbReference>
<dbReference type="CDD" id="cd01650">
    <property type="entry name" value="RT_nLTR_like"/>
    <property type="match status" value="1"/>
</dbReference>
<organism evidence="2 3">
    <name type="scientific">Chionoecetes opilio</name>
    <name type="common">Atlantic snow crab</name>
    <name type="synonym">Cancer opilio</name>
    <dbReference type="NCBI Taxonomy" id="41210"/>
    <lineage>
        <taxon>Eukaryota</taxon>
        <taxon>Metazoa</taxon>
        <taxon>Ecdysozoa</taxon>
        <taxon>Arthropoda</taxon>
        <taxon>Crustacea</taxon>
        <taxon>Multicrustacea</taxon>
        <taxon>Malacostraca</taxon>
        <taxon>Eumalacostraca</taxon>
        <taxon>Eucarida</taxon>
        <taxon>Decapoda</taxon>
        <taxon>Pleocyemata</taxon>
        <taxon>Brachyura</taxon>
        <taxon>Eubrachyura</taxon>
        <taxon>Majoidea</taxon>
        <taxon>Majidae</taxon>
        <taxon>Chionoecetes</taxon>
    </lineage>
</organism>
<keyword evidence="2" id="KW-0808">Transferase</keyword>
<keyword evidence="3" id="KW-1185">Reference proteome</keyword>
<dbReference type="PANTHER" id="PTHR19446">
    <property type="entry name" value="REVERSE TRANSCRIPTASES"/>
    <property type="match status" value="1"/>
</dbReference>
<dbReference type="AlphaFoldDB" id="A0A8J5CLX5"/>
<dbReference type="Pfam" id="PF00078">
    <property type="entry name" value="RVT_1"/>
    <property type="match status" value="1"/>
</dbReference>